<evidence type="ECO:0000313" key="2">
    <source>
        <dbReference type="Proteomes" id="UP000224460"/>
    </source>
</evidence>
<protein>
    <submittedName>
        <fullName evidence="1">Uncharacterized protein</fullName>
    </submittedName>
</protein>
<name>A0AC61DGC3_9FIRM</name>
<keyword evidence="2" id="KW-1185">Reference proteome</keyword>
<comment type="caution">
    <text evidence="1">The sequence shown here is derived from an EMBL/GenBank/DDBJ whole genome shotgun (WGS) entry which is preliminary data.</text>
</comment>
<organism evidence="1 2">
    <name type="scientific">Sporanaerobium hydrogeniformans</name>
    <dbReference type="NCBI Taxonomy" id="3072179"/>
    <lineage>
        <taxon>Bacteria</taxon>
        <taxon>Bacillati</taxon>
        <taxon>Bacillota</taxon>
        <taxon>Clostridia</taxon>
        <taxon>Lachnospirales</taxon>
        <taxon>Lachnospiraceae</taxon>
        <taxon>Sporanaerobium</taxon>
    </lineage>
</organism>
<reference evidence="1" key="1">
    <citation type="submission" date="2017-10" db="EMBL/GenBank/DDBJ databases">
        <title>Genome sequence of cellulolytic Lachnospiraceae bacterium XHS1971 isolated from hotspring sediment.</title>
        <authorList>
            <person name="Vasudevan G."/>
            <person name="Joshi A.J."/>
            <person name="Hivarkar S."/>
            <person name="Lanjekar V.B."/>
            <person name="Dhakephalkar P.K."/>
            <person name="Dagar S."/>
        </authorList>
    </citation>
    <scope>NUCLEOTIDE SEQUENCE</scope>
    <source>
        <strain evidence="1">XHS1971</strain>
    </source>
</reference>
<dbReference type="Proteomes" id="UP000224460">
    <property type="component" value="Unassembled WGS sequence"/>
</dbReference>
<evidence type="ECO:0000313" key="1">
    <source>
        <dbReference type="EMBL" id="PHV71900.1"/>
    </source>
</evidence>
<dbReference type="EMBL" id="PEDL01000001">
    <property type="protein sequence ID" value="PHV71900.1"/>
    <property type="molecule type" value="Genomic_DNA"/>
</dbReference>
<gene>
    <name evidence="1" type="ORF">CS063_00005</name>
</gene>
<sequence length="114" mass="13401">MDGLIIKEPYIDWILNGEKDLELRGFNTSKRGTIALIKSGTGKIYGTVDIIRTMKIETRNQYEKLRARHCVGTERKNIRYKELWGWELINPVIFKEPIKYSQKKGQQVWVKDAM</sequence>
<proteinExistence type="predicted"/>
<accession>A0AC61DGC3</accession>